<dbReference type="EMBL" id="CAXHTA020000011">
    <property type="protein sequence ID" value="CAL5224558.1"/>
    <property type="molecule type" value="Genomic_DNA"/>
</dbReference>
<evidence type="ECO:0000259" key="1">
    <source>
        <dbReference type="Pfam" id="PF02214"/>
    </source>
</evidence>
<accession>A0ABP1FXE4</accession>
<protein>
    <submittedName>
        <fullName evidence="2">G7261 protein</fullName>
    </submittedName>
</protein>
<dbReference type="SUPFAM" id="SSF54695">
    <property type="entry name" value="POZ domain"/>
    <property type="match status" value="1"/>
</dbReference>
<reference evidence="2 3" key="1">
    <citation type="submission" date="2024-06" db="EMBL/GenBank/DDBJ databases">
        <authorList>
            <person name="Kraege A."/>
            <person name="Thomma B."/>
        </authorList>
    </citation>
    <scope>NUCLEOTIDE SEQUENCE [LARGE SCALE GENOMIC DNA]</scope>
</reference>
<dbReference type="InterPro" id="IPR045068">
    <property type="entry name" value="BACURD1-3"/>
</dbReference>
<organism evidence="2 3">
    <name type="scientific">Coccomyxa viridis</name>
    <dbReference type="NCBI Taxonomy" id="1274662"/>
    <lineage>
        <taxon>Eukaryota</taxon>
        <taxon>Viridiplantae</taxon>
        <taxon>Chlorophyta</taxon>
        <taxon>core chlorophytes</taxon>
        <taxon>Trebouxiophyceae</taxon>
        <taxon>Trebouxiophyceae incertae sedis</taxon>
        <taxon>Coccomyxaceae</taxon>
        <taxon>Coccomyxa</taxon>
    </lineage>
</organism>
<name>A0ABP1FXE4_9CHLO</name>
<dbReference type="PANTHER" id="PTHR11145">
    <property type="entry name" value="BTB/POZ DOMAIN-CONTAINING ADAPTER FOR CUL3-MEDIATED RHOA DEGRADATION PROTEIN FAMILY MEMBER"/>
    <property type="match status" value="1"/>
</dbReference>
<dbReference type="Proteomes" id="UP001497392">
    <property type="component" value="Unassembled WGS sequence"/>
</dbReference>
<evidence type="ECO:0000313" key="2">
    <source>
        <dbReference type="EMBL" id="CAL5224558.1"/>
    </source>
</evidence>
<dbReference type="PANTHER" id="PTHR11145:SF8">
    <property type="entry name" value="RE57120P"/>
    <property type="match status" value="1"/>
</dbReference>
<evidence type="ECO:0000313" key="3">
    <source>
        <dbReference type="Proteomes" id="UP001497392"/>
    </source>
</evidence>
<feature type="domain" description="Potassium channel tetramerisation-type BTB" evidence="1">
    <location>
        <begin position="6"/>
        <end position="41"/>
    </location>
</feature>
<dbReference type="Gene3D" id="3.30.710.10">
    <property type="entry name" value="Potassium Channel Kv1.1, Chain A"/>
    <property type="match status" value="1"/>
</dbReference>
<sequence>MLVRNLQGHIFIDRDPKHFALILNFLRDGFAVLPRDEQALTEIMLKGLKELIQPNSGWRPNFATQLRAAAMQQLRGDKLAMKSALDLILWCAYGNKTRAFPGAVSRVNITVYDYAEHIGEALAWTSPSKGGSPVRKKKGNLQAPPPVGGQLLYTHLKQAAMFGGDSNSRWFDRTHRLRHKMIGEAPHLLDPEVLDSDPVPDGKQRGMYYIPSSQGRSPDSAAEFVDSIFEVHKHCTEVGLTEDEQEVRRQALYIIENLNLVNLAMRLCDFKDIHMAVEAKQVPDPRRDERKAETEYPIMVLYDVRLAISLTL</sequence>
<comment type="caution">
    <text evidence="2">The sequence shown here is derived from an EMBL/GenBank/DDBJ whole genome shotgun (WGS) entry which is preliminary data.</text>
</comment>
<gene>
    <name evidence="2" type="primary">g7261</name>
    <name evidence="2" type="ORF">VP750_LOCUS6217</name>
</gene>
<keyword evidence="3" id="KW-1185">Reference proteome</keyword>
<dbReference type="Pfam" id="PF02214">
    <property type="entry name" value="BTB_2"/>
    <property type="match status" value="1"/>
</dbReference>
<dbReference type="InterPro" id="IPR003131">
    <property type="entry name" value="T1-type_BTB"/>
</dbReference>
<proteinExistence type="predicted"/>
<dbReference type="InterPro" id="IPR011333">
    <property type="entry name" value="SKP1/BTB/POZ_sf"/>
</dbReference>